<dbReference type="GO" id="GO:0003712">
    <property type="term" value="F:transcription coregulator activity"/>
    <property type="evidence" value="ECO:0007669"/>
    <property type="project" value="TreeGrafter"/>
</dbReference>
<reference evidence="25" key="2">
    <citation type="submission" date="2024-08" db="UniProtKB">
        <authorList>
            <consortium name="EnsemblMetazoa"/>
        </authorList>
    </citation>
    <scope>IDENTIFICATION</scope>
</reference>
<feature type="compositionally biased region" description="Polar residues" evidence="20">
    <location>
        <begin position="1770"/>
        <end position="1779"/>
    </location>
</feature>
<dbReference type="InterPro" id="IPR005818">
    <property type="entry name" value="Histone_H1/H5_H15"/>
</dbReference>
<keyword evidence="15" id="KW-0010">Activator</keyword>
<dbReference type="GO" id="GO:0010484">
    <property type="term" value="F:histone H3 acetyltransferase activity"/>
    <property type="evidence" value="ECO:0007669"/>
    <property type="project" value="TreeGrafter"/>
</dbReference>
<feature type="compositionally biased region" description="Polar residues" evidence="20">
    <location>
        <begin position="2155"/>
        <end position="2173"/>
    </location>
</feature>
<evidence type="ECO:0000256" key="6">
    <source>
        <dbReference type="ARBA" id="ARBA00022553"/>
    </source>
</evidence>
<feature type="compositionally biased region" description="Acidic residues" evidence="20">
    <location>
        <begin position="1516"/>
        <end position="1531"/>
    </location>
</feature>
<evidence type="ECO:0000256" key="5">
    <source>
        <dbReference type="ARBA" id="ARBA00022499"/>
    </source>
</evidence>
<dbReference type="InterPro" id="IPR002717">
    <property type="entry name" value="HAT_MYST-type"/>
</dbReference>
<keyword evidence="16" id="KW-0539">Nucleus</keyword>
<evidence type="ECO:0000256" key="16">
    <source>
        <dbReference type="ARBA" id="ARBA00023242"/>
    </source>
</evidence>
<feature type="compositionally biased region" description="Low complexity" evidence="20">
    <location>
        <begin position="345"/>
        <end position="357"/>
    </location>
</feature>
<feature type="compositionally biased region" description="Basic and acidic residues" evidence="20">
    <location>
        <begin position="1463"/>
        <end position="1476"/>
    </location>
</feature>
<evidence type="ECO:0000256" key="11">
    <source>
        <dbReference type="ARBA" id="ARBA00022833"/>
    </source>
</evidence>
<feature type="region of interest" description="Disordered" evidence="20">
    <location>
        <begin position="307"/>
        <end position="585"/>
    </location>
</feature>
<comment type="similarity">
    <text evidence="2">Belongs to the MYST (SAS/MOZ) family.</text>
</comment>
<feature type="compositionally biased region" description="Basic and acidic residues" evidence="20">
    <location>
        <begin position="2140"/>
        <end position="2154"/>
    </location>
</feature>
<dbReference type="GO" id="GO:0008270">
    <property type="term" value="F:zinc ion binding"/>
    <property type="evidence" value="ECO:0007669"/>
    <property type="project" value="UniProtKB-KW"/>
</dbReference>
<feature type="compositionally biased region" description="Polar residues" evidence="20">
    <location>
        <begin position="1326"/>
        <end position="1340"/>
    </location>
</feature>
<evidence type="ECO:0000256" key="10">
    <source>
        <dbReference type="ARBA" id="ARBA00022771"/>
    </source>
</evidence>
<accession>A0AAR5QAQ6</accession>
<feature type="compositionally biased region" description="Low complexity" evidence="20">
    <location>
        <begin position="2374"/>
        <end position="2387"/>
    </location>
</feature>
<feature type="compositionally biased region" description="Polar residues" evidence="20">
    <location>
        <begin position="1445"/>
        <end position="1454"/>
    </location>
</feature>
<feature type="region of interest" description="Disordered" evidence="20">
    <location>
        <begin position="2130"/>
        <end position="2205"/>
    </location>
</feature>
<feature type="compositionally biased region" description="Basic and acidic residues" evidence="20">
    <location>
        <begin position="2000"/>
        <end position="2055"/>
    </location>
</feature>
<evidence type="ECO:0000259" key="22">
    <source>
        <dbReference type="PROSITE" id="PS51504"/>
    </source>
</evidence>
<feature type="compositionally biased region" description="Basic and acidic residues" evidence="20">
    <location>
        <begin position="2174"/>
        <end position="2199"/>
    </location>
</feature>
<evidence type="ECO:0000256" key="3">
    <source>
        <dbReference type="ARBA" id="ARBA00013184"/>
    </source>
</evidence>
<feature type="region of interest" description="Disordered" evidence="20">
    <location>
        <begin position="1753"/>
        <end position="1779"/>
    </location>
</feature>
<keyword evidence="14" id="KW-0007">Acetylation</keyword>
<dbReference type="GO" id="GO:0005634">
    <property type="term" value="C:nucleus"/>
    <property type="evidence" value="ECO:0007669"/>
    <property type="project" value="UniProtKB-SubCell"/>
</dbReference>
<dbReference type="Pfam" id="PF21524">
    <property type="entry name" value="SAMD1_WH"/>
    <property type="match status" value="1"/>
</dbReference>
<evidence type="ECO:0000259" key="23">
    <source>
        <dbReference type="PROSITE" id="PS51726"/>
    </source>
</evidence>
<dbReference type="Gene3D" id="3.40.630.30">
    <property type="match status" value="1"/>
</dbReference>
<keyword evidence="12" id="KW-0832">Ubl conjugation</keyword>
<dbReference type="InterPro" id="IPR001965">
    <property type="entry name" value="Znf_PHD"/>
</dbReference>
<keyword evidence="6" id="KW-0597">Phosphoprotein</keyword>
<dbReference type="Gene3D" id="3.30.60.60">
    <property type="entry name" value="N-acetyl transferase-like"/>
    <property type="match status" value="1"/>
</dbReference>
<dbReference type="PROSITE" id="PS51726">
    <property type="entry name" value="MYST_HAT"/>
    <property type="match status" value="1"/>
</dbReference>
<dbReference type="PROSITE" id="PS50016">
    <property type="entry name" value="ZF_PHD_2"/>
    <property type="match status" value="1"/>
</dbReference>
<feature type="region of interest" description="Disordered" evidence="20">
    <location>
        <begin position="1927"/>
        <end position="2055"/>
    </location>
</feature>
<feature type="domain" description="H15" evidence="22">
    <location>
        <begin position="90"/>
        <end position="162"/>
    </location>
</feature>
<dbReference type="FunFam" id="3.40.630.30:FF:000001">
    <property type="entry name" value="Histone acetyltransferase"/>
    <property type="match status" value="1"/>
</dbReference>
<feature type="compositionally biased region" description="Polar residues" evidence="20">
    <location>
        <begin position="2361"/>
        <end position="2373"/>
    </location>
</feature>
<evidence type="ECO:0000256" key="12">
    <source>
        <dbReference type="ARBA" id="ARBA00022843"/>
    </source>
</evidence>
<dbReference type="SUPFAM" id="SSF46785">
    <property type="entry name" value="Winged helix' DNA-binding domain"/>
    <property type="match status" value="1"/>
</dbReference>
<dbReference type="KEGG" id="dpa:109544509"/>
<feature type="compositionally biased region" description="Basic residues" evidence="20">
    <location>
        <begin position="1425"/>
        <end position="1442"/>
    </location>
</feature>
<feature type="region of interest" description="Disordered" evidence="20">
    <location>
        <begin position="2324"/>
        <end position="2347"/>
    </location>
</feature>
<feature type="region of interest" description="Disordered" evidence="20">
    <location>
        <begin position="650"/>
        <end position="671"/>
    </location>
</feature>
<dbReference type="PROSITE" id="PS51504">
    <property type="entry name" value="H15"/>
    <property type="match status" value="1"/>
</dbReference>
<feature type="compositionally biased region" description="Basic and acidic residues" evidence="20">
    <location>
        <begin position="710"/>
        <end position="730"/>
    </location>
</feature>
<dbReference type="GO" id="GO:0040029">
    <property type="term" value="P:epigenetic regulation of gene expression"/>
    <property type="evidence" value="ECO:0007669"/>
    <property type="project" value="UniProtKB-ARBA"/>
</dbReference>
<dbReference type="Pfam" id="PF00538">
    <property type="entry name" value="Linker_histone"/>
    <property type="match status" value="1"/>
</dbReference>
<evidence type="ECO:0000256" key="14">
    <source>
        <dbReference type="ARBA" id="ARBA00022990"/>
    </source>
</evidence>
<evidence type="ECO:0000256" key="13">
    <source>
        <dbReference type="ARBA" id="ARBA00022853"/>
    </source>
</evidence>
<dbReference type="SUPFAM" id="SSF55729">
    <property type="entry name" value="Acyl-CoA N-acyltransferases (Nat)"/>
    <property type="match status" value="1"/>
</dbReference>
<evidence type="ECO:0000256" key="19">
    <source>
        <dbReference type="PROSITE-ProRule" id="PRU00146"/>
    </source>
</evidence>
<evidence type="ECO:0000256" key="20">
    <source>
        <dbReference type="SAM" id="MobiDB-lite"/>
    </source>
</evidence>
<evidence type="ECO:0000256" key="9">
    <source>
        <dbReference type="ARBA" id="ARBA00022737"/>
    </source>
</evidence>
<dbReference type="Gene3D" id="1.10.10.10">
    <property type="entry name" value="Winged helix-like DNA-binding domain superfamily/Winged helix DNA-binding domain"/>
    <property type="match status" value="2"/>
</dbReference>
<dbReference type="GO" id="GO:0006334">
    <property type="term" value="P:nucleosome assembly"/>
    <property type="evidence" value="ECO:0007669"/>
    <property type="project" value="InterPro"/>
</dbReference>
<evidence type="ECO:0000256" key="4">
    <source>
        <dbReference type="ARBA" id="ARBA00022491"/>
    </source>
</evidence>
<feature type="compositionally biased region" description="Polar residues" evidence="20">
    <location>
        <begin position="380"/>
        <end position="394"/>
    </location>
</feature>
<feature type="region of interest" description="Disordered" evidence="20">
    <location>
        <begin position="2574"/>
        <end position="2609"/>
    </location>
</feature>
<feature type="region of interest" description="Disordered" evidence="20">
    <location>
        <begin position="2361"/>
        <end position="2466"/>
    </location>
</feature>
<dbReference type="InterPro" id="IPR048589">
    <property type="entry name" value="SAMD1-like_WH"/>
</dbReference>
<feature type="compositionally biased region" description="Pro residues" evidence="20">
    <location>
        <begin position="734"/>
        <end position="743"/>
    </location>
</feature>
<feature type="compositionally biased region" description="Polar residues" evidence="20">
    <location>
        <begin position="650"/>
        <end position="662"/>
    </location>
</feature>
<dbReference type="InterPro" id="IPR036390">
    <property type="entry name" value="WH_DNA-bd_sf"/>
</dbReference>
<feature type="compositionally biased region" description="Polar residues" evidence="20">
    <location>
        <begin position="2388"/>
        <end position="2409"/>
    </location>
</feature>
<feature type="domain" description="SAMD1-like winged helix (WH)" evidence="24">
    <location>
        <begin position="4"/>
        <end position="80"/>
    </location>
</feature>
<feature type="compositionally biased region" description="Polar residues" evidence="20">
    <location>
        <begin position="1382"/>
        <end position="1393"/>
    </location>
</feature>
<dbReference type="InterPro" id="IPR019787">
    <property type="entry name" value="Znf_PHD-finger"/>
</dbReference>
<comment type="catalytic activity">
    <reaction evidence="17">
        <text>L-lysyl-[protein] + acetyl-CoA = N(6)-acetyl-L-lysyl-[protein] + CoA + H(+)</text>
        <dbReference type="Rhea" id="RHEA:45948"/>
        <dbReference type="Rhea" id="RHEA-COMP:9752"/>
        <dbReference type="Rhea" id="RHEA-COMP:10731"/>
        <dbReference type="ChEBI" id="CHEBI:15378"/>
        <dbReference type="ChEBI" id="CHEBI:29969"/>
        <dbReference type="ChEBI" id="CHEBI:57287"/>
        <dbReference type="ChEBI" id="CHEBI:57288"/>
        <dbReference type="ChEBI" id="CHEBI:61930"/>
        <dbReference type="EC" id="2.3.1.48"/>
    </reaction>
</comment>
<keyword evidence="10 19" id="KW-0863">Zinc-finger</keyword>
<dbReference type="InterPro" id="IPR036388">
    <property type="entry name" value="WH-like_DNA-bd_sf"/>
</dbReference>
<feature type="compositionally biased region" description="Basic and acidic residues" evidence="20">
    <location>
        <begin position="324"/>
        <end position="341"/>
    </location>
</feature>
<keyword evidence="13" id="KW-0156">Chromatin regulator</keyword>
<evidence type="ECO:0000256" key="1">
    <source>
        <dbReference type="ARBA" id="ARBA00004123"/>
    </source>
</evidence>
<feature type="region of interest" description="Disordered" evidence="20">
    <location>
        <begin position="1194"/>
        <end position="1604"/>
    </location>
</feature>
<evidence type="ECO:0000259" key="21">
    <source>
        <dbReference type="PROSITE" id="PS50016"/>
    </source>
</evidence>
<dbReference type="GO" id="GO:0003677">
    <property type="term" value="F:DNA binding"/>
    <property type="evidence" value="ECO:0007669"/>
    <property type="project" value="InterPro"/>
</dbReference>
<dbReference type="GO" id="GO:0006357">
    <property type="term" value="P:regulation of transcription by RNA polymerase II"/>
    <property type="evidence" value="ECO:0007669"/>
    <property type="project" value="TreeGrafter"/>
</dbReference>
<dbReference type="Pfam" id="PF17772">
    <property type="entry name" value="zf-MYST"/>
    <property type="match status" value="1"/>
</dbReference>
<dbReference type="GO" id="GO:0000786">
    <property type="term" value="C:nucleosome"/>
    <property type="evidence" value="ECO:0007669"/>
    <property type="project" value="InterPro"/>
</dbReference>
<dbReference type="PROSITE" id="PS52014">
    <property type="entry name" value="SAMD1_WH"/>
    <property type="match status" value="1"/>
</dbReference>
<dbReference type="Pfam" id="PF01853">
    <property type="entry name" value="MOZ_SAS"/>
    <property type="match status" value="1"/>
</dbReference>
<feature type="compositionally biased region" description="Low complexity" evidence="20">
    <location>
        <begin position="2451"/>
        <end position="2466"/>
    </location>
</feature>
<dbReference type="GO" id="GO:0070776">
    <property type="term" value="C:MOZ/MORF histone acetyltransferase complex"/>
    <property type="evidence" value="ECO:0007669"/>
    <property type="project" value="TreeGrafter"/>
</dbReference>
<evidence type="ECO:0000313" key="26">
    <source>
        <dbReference type="Proteomes" id="UP000019118"/>
    </source>
</evidence>
<feature type="active site" description="Proton donor/acceptor" evidence="18">
    <location>
        <position position="1043"/>
    </location>
</feature>
<feature type="compositionally biased region" description="Basic and acidic residues" evidence="20">
    <location>
        <begin position="457"/>
        <end position="475"/>
    </location>
</feature>
<keyword evidence="9" id="KW-0677">Repeat</keyword>
<sequence>MNEPEEVAQDVWSAWILDAIRKIRTQKQRPSVERICHAIRLHHNYHEDVIAEHLEVAVKDGVVLKVFNKGQSSYKDPGGLQQNRTLKLQKGIDLSKVVTKAVRELGERDGSSLKAIEKYIQQSHTIVEAAEADLPTLVRLGAKRAAARQFVIPNGKNYKYNYSLQGSSNKRRADTVRKTHTNEEADNVARAPTALPICSECLGTEAKNKKGVPEKLSACSECGSLIHFSCTTSGTVLSACIAKGGKWFCEECKICDGCGNSGVSMCLLCCCNCDRKYHMSCLDPPAEKKPKCPWRCSHCLNHHESVGKAQKKQPGSAIKKKIDRVREKNKESISAKSKDDIAELSSSPSRPSSINSPQFRAPGKKGKAASSTTTTDDEQGSIQGTQNPNTTPSHNLRPPLHTRNSIHVSSSDSASLDSPEKISKEKQSFFKHSAFNIEKKSSRLREKTAIKSTIIEEAGKRKTRREADNHDEQSAKKTIANTHESSKRSLRNGKLTPTVSVPASNKRSVHPPATSSKKVVLRRSERNEARRKEKLSTDEEEDEESYSESSSSEEEECSSSSCDSDSATSDSSVEKTNSNSKIRMQKVVLSPRNFVEKGKTFGSIGGMNEDKNAPWGFAAAAQAVESSKVENKKAKVDGRKETKNLFTTPSENVSLFDNNPNAKQFEDKKTNHGLGQLKGLFDGLSHFFAAPTPSRVSRSQPNYNPNKRKPKDDRSAKEDQIQVEKEERKKFPSPTLPPHPPSSPALSPSDLVKSAVNSQELMTEQVKSLKTEEVKTAAAVCEKLLSTPVKKRSQQAPKTLAVAASAVTNQTDDIKPLQLPPGCNHKDLELFKEAREKANAQTAALLEADERANQSMMLSSPSKLMQQQPRNPGAIEFGKYEIQTWYSSPFPQEYARLPKLFLCEFCLKYTKSKAVLKRHQDKCTWRHPPATEIYRCGDISVFEVDGNVNKIYCQNLCLLAKLFLDHKTLYYDVEPFLFYVLTKNDKKGCHLVGYFSKEKHCVQKYNVSCIMTMPQYQRQGFGRFLIDFSYLLSREEGQPGTPEKPLSDLGRVSYNSYWQSIVLEYLNDHRTEKLELTAISKNTGMYCQDVALAFELLGFVKCAPATDNGMKVEICVNWDKVDKYAERVSKSKTRIHIDMECLRWKPLLSNAASQFREEKSDGEANKSGAETSANIVTAPETIIIENTQGVKLKKGKKRKVVSSMPRISKIPKTEVPKSLSTSSDTHNEAPLASEEFEITSSGRKRTRPLKFNETTYADVKPNKSTANTDNKRKRPECDNEKESISKKLKSEKMENDIVLNEGNLSKVSNSKNASAEESSVSKLENPISSGTVRSTRNTPQVKDKVTGERWSQRRAKKQKELDQHQKKHETLQQSDQEEINPTVDQLSSESVDQTNKEEISSKPEVSANISASVKSVPTLLGTPQLKRKRIIKKRRPWNKSRRSNVELSNNQPTIPQLLKTKQLHKDSESDSVVSEKSDDEQFGDTKKENVSAISGTGVMETIEKKKPKKASRISTDEDSSAEADDEMENDELPTHKESSSPIKYKYSRITPTKDELLRSPPKCRSSKDKSASPNSTIPSKLGEAEKPSAAYSSTTSESETEIDGHKIKTISSKKILELSKNKSFEFNDRIKAEEAIPQPSSDPVENQEISGIPESGKVVQDGSTADTENPEPEILKTESTRMSVDMEIEKMEESQAIIEHHLNASNLPSNDTKEEVKVENHVSNQIPEALKSDAREQVVTKPHNLEEIASEAMTATESSSNKIQPDAGTTKPNLIQPPITQTTLGTENRISSDAVVSRSSDNQSVIKTPEKLTSEATPANMHRTTTTPSSTTCSSVIDRITSDCDNVKHLPTQPASINTSTTESNPPIITSLAVSQSPAVIKAAPVLPHSVAVPTMNLPPSTQPIYTPAFEPPAEKKPLTTVVANNTDNHKSLRLDPSVPTPKPISSVPQQPKSLNPAAESRDEKSNLKPTSCQLKPSPEKQPVIYKEHMVSASSIEAKSVIEKPPHKDVKMSQHMDARESSMKHKEDHKPVPKQDHSRTERSKQEKYDDKRFQQKLPYEDKLSYDAAQKVHIENEALLASMASQGYMNMNMTAQYPWQWDRFYVNKYYDPTKREYASYAMPPLQFPLDMMPPAKQPSSCEKEKTSSKSHRYDSSKYNQQVVSGSGRSASNSNKNEHKDKNQSPKKEEKVKHKLEHESSRTASEQYKASCSIVNHAQHLEHKQQCESANTNLTIPSKVATKQKDDMQKVENRDNIHQQAALKQAHAPIQPTADMPSMAVYPPDSATNSVHSLSYAPCELDVAHIGLESPASIASDITSQNSVDVVRPSSAISSHSGHGNPQPPLTNYDCMQQQNLQAQGVTIPASSPGLNSTMQIQQPVPQQPAQTPGSSSKRQLQQPRSRSNTQSSKQHSMRATPPAAPPQSSNRQRATPPAGHQHQHNMQVSSSATNSQHQVMQQQHQQQLQQHLQQQVAAAAVHQGYSHQLAATAMHQHAHHGHHSVISQANYIPVATTQTFSGQSSSSYVNVPMTTVIQHRMAQQGGISPLSTLGSGHQNLAVSPSCAVTTASFYIQTNPHTHSHTPVPTVPTPSPNSLHANSGQPASGNSSCSLAKLQQMVSNSTIPPSACNTMTPPPTSMTPPAHHPHTMTPPPTHQAMIQNQAVRNLTPPSAIPSNLQQQVLGYSKYYQTNMNVNQLSGSVTPPIGQNIGRSGRNSAPNVAAMQHMQSTSSRVSPNVSLNPYVMNNSLNGYRISPQQAPGAVTGYITNTPAGFINNQIPAMQMMNMAAQSQYQDPAALQRAQQNTMYTYNYINGIMRR</sequence>
<evidence type="ECO:0000256" key="15">
    <source>
        <dbReference type="ARBA" id="ARBA00023159"/>
    </source>
</evidence>
<dbReference type="PANTHER" id="PTHR10615">
    <property type="entry name" value="HISTONE ACETYLTRANSFERASE"/>
    <property type="match status" value="1"/>
</dbReference>
<feature type="compositionally biased region" description="Basic and acidic residues" evidence="20">
    <location>
        <begin position="418"/>
        <end position="428"/>
    </location>
</feature>
<evidence type="ECO:0000256" key="18">
    <source>
        <dbReference type="PIRSR" id="PIRSR602717-51"/>
    </source>
</evidence>
<dbReference type="SMART" id="SM00249">
    <property type="entry name" value="PHD"/>
    <property type="match status" value="2"/>
</dbReference>
<feature type="compositionally biased region" description="Basic and acidic residues" evidence="20">
    <location>
        <begin position="522"/>
        <end position="537"/>
    </location>
</feature>
<evidence type="ECO:0000256" key="7">
    <source>
        <dbReference type="ARBA" id="ARBA00022679"/>
    </source>
</evidence>
<proteinExistence type="inferred from homology"/>
<evidence type="ECO:0000313" key="25">
    <source>
        <dbReference type="EnsemblMetazoa" id="XP_019770308.1"/>
    </source>
</evidence>
<feature type="compositionally biased region" description="Low complexity" evidence="20">
    <location>
        <begin position="1307"/>
        <end position="1322"/>
    </location>
</feature>
<keyword evidence="8" id="KW-0479">Metal-binding</keyword>
<evidence type="ECO:0000259" key="24">
    <source>
        <dbReference type="PROSITE" id="PS52014"/>
    </source>
</evidence>
<dbReference type="InterPro" id="IPR016181">
    <property type="entry name" value="Acyl_CoA_acyltransferase"/>
</dbReference>
<dbReference type="PANTHER" id="PTHR10615:SF217">
    <property type="entry name" value="HISTONE ACETYLTRANSFERASE"/>
    <property type="match status" value="1"/>
</dbReference>
<dbReference type="Gene3D" id="3.30.40.10">
    <property type="entry name" value="Zinc/RING finger domain, C3HC4 (zinc finger)"/>
    <property type="match status" value="1"/>
</dbReference>
<dbReference type="EnsemblMetazoa" id="XM_019914749.1">
    <property type="protein sequence ID" value="XP_019770308.1"/>
    <property type="gene ID" value="LOC109544509"/>
</dbReference>
<dbReference type="InterPro" id="IPR011011">
    <property type="entry name" value="Znf_FYVE_PHD"/>
</dbReference>
<feature type="compositionally biased region" description="Acidic residues" evidence="20">
    <location>
        <begin position="538"/>
        <end position="557"/>
    </location>
</feature>
<evidence type="ECO:0000256" key="17">
    <source>
        <dbReference type="ARBA" id="ARBA00048017"/>
    </source>
</evidence>
<reference evidence="26" key="1">
    <citation type="journal article" date="2013" name="Genome Biol.">
        <title>Draft genome of the mountain pine beetle, Dendroctonus ponderosae Hopkins, a major forest pest.</title>
        <authorList>
            <person name="Keeling C.I."/>
            <person name="Yuen M.M."/>
            <person name="Liao N.Y."/>
            <person name="Docking T.R."/>
            <person name="Chan S.K."/>
            <person name="Taylor G.A."/>
            <person name="Palmquist D.L."/>
            <person name="Jackman S.D."/>
            <person name="Nguyen A."/>
            <person name="Li M."/>
            <person name="Henderson H."/>
            <person name="Janes J.K."/>
            <person name="Zhao Y."/>
            <person name="Pandoh P."/>
            <person name="Moore R."/>
            <person name="Sperling F.A."/>
            <person name="Huber D.P."/>
            <person name="Birol I."/>
            <person name="Jones S.J."/>
            <person name="Bohlmann J."/>
        </authorList>
    </citation>
    <scope>NUCLEOTIDE SEQUENCE</scope>
</reference>
<feature type="compositionally biased region" description="Polar residues" evidence="20">
    <location>
        <begin position="495"/>
        <end position="506"/>
    </location>
</feature>
<dbReference type="FunFam" id="3.30.60.60:FF:000001">
    <property type="entry name" value="Histone acetyltransferase"/>
    <property type="match status" value="1"/>
</dbReference>
<feature type="region of interest" description="Disordered" evidence="20">
    <location>
        <begin position="1630"/>
        <end position="1683"/>
    </location>
</feature>
<feature type="compositionally biased region" description="Polar residues" evidence="20">
    <location>
        <begin position="1638"/>
        <end position="1649"/>
    </location>
</feature>
<dbReference type="SMART" id="SM00526">
    <property type="entry name" value="H15"/>
    <property type="match status" value="1"/>
</dbReference>
<dbReference type="InterPro" id="IPR013083">
    <property type="entry name" value="Znf_RING/FYVE/PHD"/>
</dbReference>
<dbReference type="InterPro" id="IPR050603">
    <property type="entry name" value="MYST_HAT"/>
</dbReference>
<keyword evidence="26" id="KW-1185">Reference proteome</keyword>
<comment type="subcellular location">
    <subcellularLocation>
        <location evidence="1">Nucleus</location>
    </subcellularLocation>
</comment>
<feature type="compositionally biased region" description="Basic and acidic residues" evidence="20">
    <location>
        <begin position="1341"/>
        <end position="1351"/>
    </location>
</feature>
<feature type="compositionally biased region" description="Polar residues" evidence="20">
    <location>
        <begin position="2329"/>
        <end position="2338"/>
    </location>
</feature>
<feature type="compositionally biased region" description="Basic and acidic residues" evidence="20">
    <location>
        <begin position="1358"/>
        <end position="1370"/>
    </location>
</feature>
<evidence type="ECO:0000256" key="8">
    <source>
        <dbReference type="ARBA" id="ARBA00022723"/>
    </source>
</evidence>
<keyword evidence="5" id="KW-1017">Isopeptide bond</keyword>
<keyword evidence="7" id="KW-0808">Transferase</keyword>
<name>A0AAR5QAQ6_DENPD</name>
<feature type="domain" description="MYST-type HAT" evidence="23">
    <location>
        <begin position="867"/>
        <end position="1146"/>
    </location>
</feature>
<protein>
    <recommendedName>
        <fullName evidence="3">histone acetyltransferase</fullName>
        <ecNumber evidence="3">2.3.1.48</ecNumber>
    </recommendedName>
</protein>
<feature type="compositionally biased region" description="Polar residues" evidence="20">
    <location>
        <begin position="2593"/>
        <end position="2608"/>
    </location>
</feature>
<dbReference type="EC" id="2.3.1.48" evidence="3"/>
<feature type="compositionally biased region" description="Polar residues" evidence="20">
    <location>
        <begin position="2439"/>
        <end position="2450"/>
    </location>
</feature>
<feature type="compositionally biased region" description="Low complexity" evidence="20">
    <location>
        <begin position="558"/>
        <end position="571"/>
    </location>
</feature>
<dbReference type="Proteomes" id="UP000019118">
    <property type="component" value="Unassembled WGS sequence"/>
</dbReference>
<feature type="compositionally biased region" description="Basic and acidic residues" evidence="20">
    <location>
        <begin position="437"/>
        <end position="449"/>
    </location>
</feature>
<feature type="region of interest" description="Disordered" evidence="20">
    <location>
        <begin position="691"/>
        <end position="751"/>
    </location>
</feature>
<dbReference type="GeneID" id="109544509"/>
<feature type="compositionally biased region" description="Basic and acidic residues" evidence="20">
    <location>
        <begin position="1275"/>
        <end position="1295"/>
    </location>
</feature>
<dbReference type="SUPFAM" id="SSF57903">
    <property type="entry name" value="FYVE/PHD zinc finger"/>
    <property type="match status" value="1"/>
</dbReference>
<dbReference type="GO" id="GO:0003682">
    <property type="term" value="F:chromatin binding"/>
    <property type="evidence" value="ECO:0007669"/>
    <property type="project" value="TreeGrafter"/>
</dbReference>
<evidence type="ECO:0000256" key="2">
    <source>
        <dbReference type="ARBA" id="ARBA00010107"/>
    </source>
</evidence>
<keyword evidence="11" id="KW-0862">Zinc</keyword>
<dbReference type="InterPro" id="IPR040706">
    <property type="entry name" value="Zf-MYST"/>
</dbReference>
<feature type="compositionally biased region" description="Polar residues" evidence="20">
    <location>
        <begin position="694"/>
        <end position="705"/>
    </location>
</feature>
<keyword evidence="4" id="KW-0678">Repressor</keyword>
<feature type="domain" description="PHD-type" evidence="21">
    <location>
        <begin position="249"/>
        <end position="302"/>
    </location>
</feature>
<organism evidence="25 26">
    <name type="scientific">Dendroctonus ponderosae</name>
    <name type="common">Mountain pine beetle</name>
    <dbReference type="NCBI Taxonomy" id="77166"/>
    <lineage>
        <taxon>Eukaryota</taxon>
        <taxon>Metazoa</taxon>
        <taxon>Ecdysozoa</taxon>
        <taxon>Arthropoda</taxon>
        <taxon>Hexapoda</taxon>
        <taxon>Insecta</taxon>
        <taxon>Pterygota</taxon>
        <taxon>Neoptera</taxon>
        <taxon>Endopterygota</taxon>
        <taxon>Coleoptera</taxon>
        <taxon>Polyphaga</taxon>
        <taxon>Cucujiformia</taxon>
        <taxon>Curculionidae</taxon>
        <taxon>Scolytinae</taxon>
        <taxon>Dendroctonus</taxon>
    </lineage>
</organism>